<evidence type="ECO:0000313" key="1">
    <source>
        <dbReference type="EMBL" id="AEG73452.1"/>
    </source>
</evidence>
<evidence type="ECO:0000313" key="2">
    <source>
        <dbReference type="Proteomes" id="UP000007952"/>
    </source>
</evidence>
<dbReference type="KEGG" id="mhf:MHF_1212"/>
<gene>
    <name evidence="1" type="ordered locus">MHF_1212</name>
</gene>
<dbReference type="AlphaFoldDB" id="F6FFN4"/>
<protein>
    <submittedName>
        <fullName evidence="1">Uncharacterized protein</fullName>
    </submittedName>
</protein>
<dbReference type="Proteomes" id="UP000007952">
    <property type="component" value="Chromosome"/>
</dbReference>
<sequence>MLVNLSRFAIGIATGFVSVLSGSVLSDKNETIESRVRTGGYILIKDLGNKSKLITPENEKWCQEHEGRKFGYSKSGTIAKYFSVCVLKNDIRSKLVARGYSFIEDSTQTQINNDKHKDSSYYKQFLGVETTSTSTDQSKLLEACKRHYDLYADLSEDTFAFRSTVRYCTYDPSNPTSQQVRQSK</sequence>
<dbReference type="HOGENOM" id="CLU_1466683_0_0_14"/>
<organism evidence="1 2">
    <name type="scientific">Mycoplasma haemofelis (strain Ohio2)</name>
    <dbReference type="NCBI Taxonomy" id="859194"/>
    <lineage>
        <taxon>Bacteria</taxon>
        <taxon>Bacillati</taxon>
        <taxon>Mycoplasmatota</taxon>
        <taxon>Mollicutes</taxon>
        <taxon>Mycoplasmataceae</taxon>
        <taxon>Mycoplasma</taxon>
    </lineage>
</organism>
<name>F6FFN4_MYCHI</name>
<dbReference type="EMBL" id="CP002808">
    <property type="protein sequence ID" value="AEG73452.1"/>
    <property type="molecule type" value="Genomic_DNA"/>
</dbReference>
<reference evidence="1 2" key="1">
    <citation type="journal article" date="2011" name="J. Bacteriol.">
        <title>Complete genome sequences of two hemotropic Mycoplasmas, Mycoplasma haemofelis strain Ohio2 and Mycoplasma suis strain Illinois.</title>
        <authorList>
            <person name="Messick J.B."/>
            <person name="Santos A.P."/>
            <person name="Guimaraes A.M."/>
        </authorList>
    </citation>
    <scope>NUCLEOTIDE SEQUENCE [LARGE SCALE GENOMIC DNA]</scope>
    <source>
        <strain evidence="1 2">Ohio2</strain>
    </source>
</reference>
<dbReference type="BioCyc" id="MHAE859194:G1GR7-1204-MONOMER"/>
<accession>F6FFN4</accession>
<reference key="2">
    <citation type="submission" date="2011-05" db="EMBL/GenBank/DDBJ databases">
        <title>The Genome of Mycoplasma haemofelis Strain Ohio2, a pathogenic hemoplasma of the cat.</title>
        <authorList>
            <person name="Santos A.P."/>
            <person name="Guimaraes A.M.S."/>
            <person name="SanMiguel P.J."/>
            <person name="Martin S.W."/>
            <person name="Messick J.B."/>
        </authorList>
    </citation>
    <scope>NUCLEOTIDE SEQUENCE</scope>
    <source>
        <strain>Ohio2</strain>
    </source>
</reference>
<proteinExistence type="predicted"/>